<dbReference type="PRINTS" id="PR00682">
    <property type="entry name" value="IPNSYNTHASE"/>
</dbReference>
<dbReference type="InterPro" id="IPR050231">
    <property type="entry name" value="Iron_ascorbate_oxido_reductase"/>
</dbReference>
<dbReference type="Proteomes" id="UP001291309">
    <property type="component" value="Unassembled WGS sequence"/>
</dbReference>
<comment type="similarity">
    <text evidence="10">Belongs to the iron/ascorbate-dependent oxidoreductase family.</text>
</comment>
<evidence type="ECO:0000256" key="10">
    <source>
        <dbReference type="RuleBase" id="RU003682"/>
    </source>
</evidence>
<evidence type="ECO:0000313" key="13">
    <source>
        <dbReference type="EMBL" id="MDY7225660.1"/>
    </source>
</evidence>
<comment type="caution">
    <text evidence="13">The sequence shown here is derived from an EMBL/GenBank/DDBJ whole genome shotgun (WGS) entry which is preliminary data.</text>
</comment>
<sequence length="341" mass="38157">MRMIEPTAAVPILDARLLEAGPEARARFVTQLVEACRGTGCFQLLHPPLPSGLSREALQAARDFFALPLEEKLALDIAHSQHFRGYSRMSNGRDWREQLHLGREEPPGGLDSEPTYLRLQGPNPWPRDERWRRVFLTYLHAVEAVGHQLLEALAQGLGLTGNPFAEELAKEPYLVMKLIHYLPQPGAEAPPRSGVASHCDFSWLTLLLQDELGGLQVRSSSGEWVDVEPRPDALVVNLGELMQMATRGVFQATPHRVTNRSHEKARTSIPVFLCPNLRSRVTPLPVPHEWAAPPCVDPAHVHRVVPLERMPRAEHPLAPFVFGEAEWKRKGRGIWCAECCA</sequence>
<dbReference type="PANTHER" id="PTHR47990">
    <property type="entry name" value="2-OXOGLUTARATE (2OG) AND FE(II)-DEPENDENT OXYGENASE SUPERFAMILY PROTEIN-RELATED"/>
    <property type="match status" value="1"/>
</dbReference>
<keyword evidence="14" id="KW-1185">Reference proteome</keyword>
<evidence type="ECO:0000259" key="12">
    <source>
        <dbReference type="PROSITE" id="PS51471"/>
    </source>
</evidence>
<dbReference type="RefSeq" id="WP_321544365.1">
    <property type="nucleotide sequence ID" value="NZ_JAXIVS010000001.1"/>
</dbReference>
<feature type="domain" description="Fe2OG dioxygenase" evidence="12">
    <location>
        <begin position="172"/>
        <end position="275"/>
    </location>
</feature>
<gene>
    <name evidence="13" type="ORF">SYV04_04665</name>
</gene>
<keyword evidence="10" id="KW-0408">Iron</keyword>
<reference evidence="13 14" key="1">
    <citation type="submission" date="2023-12" db="EMBL/GenBank/DDBJ databases">
        <title>the genome sequence of Hyalangium sp. s54d21.</title>
        <authorList>
            <person name="Zhang X."/>
        </authorList>
    </citation>
    <scope>NUCLEOTIDE SEQUENCE [LARGE SCALE GENOMIC DNA]</scope>
    <source>
        <strain evidence="14">s54d21</strain>
    </source>
</reference>
<name>A0ABU5GWU0_9BACT</name>
<evidence type="ECO:0000256" key="4">
    <source>
        <dbReference type="ARBA" id="ARBA00019045"/>
    </source>
</evidence>
<dbReference type="InterPro" id="IPR005123">
    <property type="entry name" value="Oxoglu/Fe-dep_dioxygenase_dom"/>
</dbReference>
<evidence type="ECO:0000256" key="8">
    <source>
        <dbReference type="ARBA" id="ARBA00047725"/>
    </source>
</evidence>
<dbReference type="Pfam" id="PF03171">
    <property type="entry name" value="2OG-FeII_Oxy"/>
    <property type="match status" value="1"/>
</dbReference>
<dbReference type="SUPFAM" id="SSF51197">
    <property type="entry name" value="Clavaminate synthase-like"/>
    <property type="match status" value="1"/>
</dbReference>
<dbReference type="InterPro" id="IPR026992">
    <property type="entry name" value="DIOX_N"/>
</dbReference>
<dbReference type="PROSITE" id="PS51471">
    <property type="entry name" value="FE2OG_OXY"/>
    <property type="match status" value="1"/>
</dbReference>
<keyword evidence="10" id="KW-0479">Metal-binding</keyword>
<evidence type="ECO:0000256" key="2">
    <source>
        <dbReference type="ARBA" id="ARBA00012293"/>
    </source>
</evidence>
<evidence type="ECO:0000256" key="1">
    <source>
        <dbReference type="ARBA" id="ARBA00004767"/>
    </source>
</evidence>
<accession>A0ABU5GWU0</accession>
<evidence type="ECO:0000256" key="5">
    <source>
        <dbReference type="ARBA" id="ARBA00022666"/>
    </source>
</evidence>
<protein>
    <recommendedName>
        <fullName evidence="4">2-oxoglutarate-dependent ethylene/succinate-forming enzyme</fullName>
        <ecNumber evidence="3">1.13.12.19</ecNumber>
        <ecNumber evidence="2">1.14.20.7</ecNumber>
    </recommendedName>
    <alternativeName>
        <fullName evidence="6">2-oxoglutarate dioxygenase (ethylene-forming)</fullName>
    </alternativeName>
    <alternativeName>
        <fullName evidence="7">2-oxoglutarate/L-arginine monooxygenase/decarboxylase (succinate-forming)</fullName>
    </alternativeName>
</protein>
<dbReference type="InterPro" id="IPR027443">
    <property type="entry name" value="IPNS-like_sf"/>
</dbReference>
<comment type="catalytic activity">
    <reaction evidence="9">
        <text>L-arginine + 2-oxoglutarate + O2 = guanidine + L-glutamate 5-semialdehyde + succinate + CO2</text>
        <dbReference type="Rhea" id="RHEA:31535"/>
        <dbReference type="ChEBI" id="CHEBI:15379"/>
        <dbReference type="ChEBI" id="CHEBI:16526"/>
        <dbReference type="ChEBI" id="CHEBI:16810"/>
        <dbReference type="ChEBI" id="CHEBI:30031"/>
        <dbReference type="ChEBI" id="CHEBI:30087"/>
        <dbReference type="ChEBI" id="CHEBI:32682"/>
        <dbReference type="ChEBI" id="CHEBI:58066"/>
        <dbReference type="EC" id="1.14.20.7"/>
    </reaction>
</comment>
<comment type="pathway">
    <text evidence="1">Alkene biosynthesis; ethylene biosynthesis via 2-oxoglutarate.</text>
</comment>
<dbReference type="InterPro" id="IPR044861">
    <property type="entry name" value="IPNS-like_FE2OG_OXY"/>
</dbReference>
<evidence type="ECO:0000256" key="6">
    <source>
        <dbReference type="ARBA" id="ARBA00031011"/>
    </source>
</evidence>
<organism evidence="13 14">
    <name type="scientific">Hyalangium rubrum</name>
    <dbReference type="NCBI Taxonomy" id="3103134"/>
    <lineage>
        <taxon>Bacteria</taxon>
        <taxon>Pseudomonadati</taxon>
        <taxon>Myxococcota</taxon>
        <taxon>Myxococcia</taxon>
        <taxon>Myxococcales</taxon>
        <taxon>Cystobacterineae</taxon>
        <taxon>Archangiaceae</taxon>
        <taxon>Hyalangium</taxon>
    </lineage>
</organism>
<dbReference type="EC" id="1.14.20.7" evidence="2"/>
<keyword evidence="5" id="KW-0266">Ethylene biosynthesis</keyword>
<feature type="region of interest" description="Disordered" evidence="11">
    <location>
        <begin position="101"/>
        <end position="121"/>
    </location>
</feature>
<evidence type="ECO:0000313" key="14">
    <source>
        <dbReference type="Proteomes" id="UP001291309"/>
    </source>
</evidence>
<evidence type="ECO:0000256" key="3">
    <source>
        <dbReference type="ARBA" id="ARBA00012531"/>
    </source>
</evidence>
<dbReference type="Gene3D" id="2.60.120.330">
    <property type="entry name" value="B-lactam Antibiotic, Isopenicillin N Synthase, Chain"/>
    <property type="match status" value="1"/>
</dbReference>
<evidence type="ECO:0000256" key="11">
    <source>
        <dbReference type="SAM" id="MobiDB-lite"/>
    </source>
</evidence>
<dbReference type="EMBL" id="JAXIVS010000001">
    <property type="protein sequence ID" value="MDY7225660.1"/>
    <property type="molecule type" value="Genomic_DNA"/>
</dbReference>
<evidence type="ECO:0000256" key="7">
    <source>
        <dbReference type="ARBA" id="ARBA00031282"/>
    </source>
</evidence>
<proteinExistence type="inferred from homology"/>
<evidence type="ECO:0000256" key="9">
    <source>
        <dbReference type="ARBA" id="ARBA00049359"/>
    </source>
</evidence>
<dbReference type="EC" id="1.13.12.19" evidence="3"/>
<comment type="catalytic activity">
    <reaction evidence="8">
        <text>2-oxoglutarate + O2 + 2 H(+) = ethene + 3 CO2 + H2O</text>
        <dbReference type="Rhea" id="RHEA:31523"/>
        <dbReference type="ChEBI" id="CHEBI:15377"/>
        <dbReference type="ChEBI" id="CHEBI:15378"/>
        <dbReference type="ChEBI" id="CHEBI:15379"/>
        <dbReference type="ChEBI" id="CHEBI:16526"/>
        <dbReference type="ChEBI" id="CHEBI:16810"/>
        <dbReference type="ChEBI" id="CHEBI:18153"/>
        <dbReference type="EC" id="1.13.12.19"/>
    </reaction>
</comment>
<dbReference type="Pfam" id="PF14226">
    <property type="entry name" value="DIOX_N"/>
    <property type="match status" value="1"/>
</dbReference>
<keyword evidence="10" id="KW-0560">Oxidoreductase</keyword>